<protein>
    <submittedName>
        <fullName evidence="5">Tetratricopeptide repeat protein</fullName>
    </submittedName>
</protein>
<evidence type="ECO:0000256" key="2">
    <source>
        <dbReference type="ARBA" id="ARBA00022803"/>
    </source>
</evidence>
<evidence type="ECO:0000313" key="5">
    <source>
        <dbReference type="EMBL" id="RSY76693.1"/>
    </source>
</evidence>
<evidence type="ECO:0000256" key="3">
    <source>
        <dbReference type="PROSITE-ProRule" id="PRU00339"/>
    </source>
</evidence>
<evidence type="ECO:0000256" key="4">
    <source>
        <dbReference type="SAM" id="MobiDB-lite"/>
    </source>
</evidence>
<feature type="region of interest" description="Disordered" evidence="4">
    <location>
        <begin position="1"/>
        <end position="67"/>
    </location>
</feature>
<dbReference type="Pfam" id="PF13371">
    <property type="entry name" value="TPR_9"/>
    <property type="match status" value="1"/>
</dbReference>
<dbReference type="PROSITE" id="PS50005">
    <property type="entry name" value="TPR"/>
    <property type="match status" value="2"/>
</dbReference>
<dbReference type="EMBL" id="QQYZ01000033">
    <property type="protein sequence ID" value="RSY76693.1"/>
    <property type="molecule type" value="Genomic_DNA"/>
</dbReference>
<evidence type="ECO:0000313" key="6">
    <source>
        <dbReference type="Proteomes" id="UP000287746"/>
    </source>
</evidence>
<keyword evidence="2 3" id="KW-0802">TPR repeat</keyword>
<dbReference type="AlphaFoldDB" id="A0A430FXX6"/>
<dbReference type="GO" id="GO:0046813">
    <property type="term" value="P:receptor-mediated virion attachment to host cell"/>
    <property type="evidence" value="ECO:0007669"/>
    <property type="project" value="TreeGrafter"/>
</dbReference>
<organism evidence="5 6">
    <name type="scientific">Sphingomonas koreensis</name>
    <dbReference type="NCBI Taxonomy" id="93064"/>
    <lineage>
        <taxon>Bacteria</taxon>
        <taxon>Pseudomonadati</taxon>
        <taxon>Pseudomonadota</taxon>
        <taxon>Alphaproteobacteria</taxon>
        <taxon>Sphingomonadales</taxon>
        <taxon>Sphingomonadaceae</taxon>
        <taxon>Sphingomonas</taxon>
    </lineage>
</organism>
<dbReference type="PANTHER" id="PTHR44858">
    <property type="entry name" value="TETRATRICOPEPTIDE REPEAT PROTEIN 6"/>
    <property type="match status" value="1"/>
</dbReference>
<dbReference type="GO" id="GO:0009279">
    <property type="term" value="C:cell outer membrane"/>
    <property type="evidence" value="ECO:0007669"/>
    <property type="project" value="TreeGrafter"/>
</dbReference>
<proteinExistence type="predicted"/>
<dbReference type="InterPro" id="IPR011990">
    <property type="entry name" value="TPR-like_helical_dom_sf"/>
</dbReference>
<reference evidence="5 6" key="1">
    <citation type="submission" date="2018-07" db="EMBL/GenBank/DDBJ databases">
        <title>Genomic and Epidemiologic Investigation of an Indolent Hospital Outbreak.</title>
        <authorList>
            <person name="Johnson R.C."/>
            <person name="Deming C."/>
            <person name="Conlan S."/>
            <person name="Zellmer C.J."/>
            <person name="Michelin A.V."/>
            <person name="Lee-Lin S."/>
            <person name="Thomas P.J."/>
            <person name="Park M."/>
            <person name="Weingarten R.A."/>
            <person name="Less J."/>
            <person name="Dekker J.P."/>
            <person name="Frank K.M."/>
            <person name="Musser K.A."/>
            <person name="Mcquiston J.R."/>
            <person name="Henderson D.K."/>
            <person name="Lau A.F."/>
            <person name="Palmore T.N."/>
            <person name="Segre J.A."/>
        </authorList>
    </citation>
    <scope>NUCLEOTIDE SEQUENCE [LARGE SCALE GENOMIC DNA]</scope>
    <source>
        <strain evidence="5 6">SK-CDC1_0717</strain>
    </source>
</reference>
<comment type="caution">
    <text evidence="5">The sequence shown here is derived from an EMBL/GenBank/DDBJ whole genome shotgun (WGS) entry which is preliminary data.</text>
</comment>
<dbReference type="SMART" id="SM00028">
    <property type="entry name" value="TPR"/>
    <property type="match status" value="3"/>
</dbReference>
<name>A0A430FXX6_9SPHN</name>
<keyword evidence="1" id="KW-0677">Repeat</keyword>
<dbReference type="Proteomes" id="UP000287746">
    <property type="component" value="Unassembled WGS sequence"/>
</dbReference>
<feature type="compositionally biased region" description="Pro residues" evidence="4">
    <location>
        <begin position="13"/>
        <end position="29"/>
    </location>
</feature>
<dbReference type="InterPro" id="IPR050498">
    <property type="entry name" value="Ycf3"/>
</dbReference>
<dbReference type="InterPro" id="IPR019734">
    <property type="entry name" value="TPR_rpt"/>
</dbReference>
<gene>
    <name evidence="5" type="ORF">DAH66_20940</name>
</gene>
<sequence>MLASRLERAPSPRLAPPAPPPPAAPPPPMAEARTDTPSIVATAGRTPRPAMEAAAPLSMAEKTEATDEGVVVTGARLPRSRAASRRGDWNACTVHDPMQRLSGCKHLVNPAAKGDAGIAAARLVDGLTLAWQGDWDAAVRAFDQAIALEPKRAFAYLNRGLAYQRNGELTRAAADLDLAVRHAPHAARGYYYRSLLRRQQGDIRGAEADAARAVERDPRYETVLD</sequence>
<accession>A0A430FXX6</accession>
<dbReference type="Gene3D" id="1.25.40.10">
    <property type="entry name" value="Tetratricopeptide repeat domain"/>
    <property type="match status" value="1"/>
</dbReference>
<feature type="repeat" description="TPR" evidence="3">
    <location>
        <begin position="153"/>
        <end position="186"/>
    </location>
</feature>
<dbReference type="PANTHER" id="PTHR44858:SF1">
    <property type="entry name" value="UDP-N-ACETYLGLUCOSAMINE--PEPTIDE N-ACETYLGLUCOSAMINYLTRANSFERASE SPINDLY-RELATED"/>
    <property type="match status" value="1"/>
</dbReference>
<evidence type="ECO:0000256" key="1">
    <source>
        <dbReference type="ARBA" id="ARBA00022737"/>
    </source>
</evidence>
<feature type="compositionally biased region" description="Basic and acidic residues" evidence="4">
    <location>
        <begin position="1"/>
        <end position="10"/>
    </location>
</feature>
<feature type="repeat" description="TPR" evidence="3">
    <location>
        <begin position="119"/>
        <end position="152"/>
    </location>
</feature>
<dbReference type="SUPFAM" id="SSF48452">
    <property type="entry name" value="TPR-like"/>
    <property type="match status" value="1"/>
</dbReference>